<feature type="coiled-coil region" evidence="1">
    <location>
        <begin position="103"/>
        <end position="133"/>
    </location>
</feature>
<dbReference type="EMBL" id="JAGRRH010000022">
    <property type="protein sequence ID" value="KAG7345285.1"/>
    <property type="molecule type" value="Genomic_DNA"/>
</dbReference>
<dbReference type="InterPro" id="IPR013167">
    <property type="entry name" value="COG4_M"/>
</dbReference>
<comment type="caution">
    <text evidence="4">The sequence shown here is derived from an EMBL/GenBank/DDBJ whole genome shotgun (WGS) entry which is preliminary data.</text>
</comment>
<name>A0A9K3KLQ0_9STRA</name>
<dbReference type="Pfam" id="PF20662">
    <property type="entry name" value="COG4_C"/>
    <property type="match status" value="1"/>
</dbReference>
<dbReference type="InterPro" id="IPR048682">
    <property type="entry name" value="COG4"/>
</dbReference>
<dbReference type="SMART" id="SM00762">
    <property type="entry name" value="Cog4"/>
    <property type="match status" value="1"/>
</dbReference>
<keyword evidence="5" id="KW-1185">Reference proteome</keyword>
<feature type="compositionally biased region" description="Basic and acidic residues" evidence="2">
    <location>
        <begin position="431"/>
        <end position="443"/>
    </location>
</feature>
<dbReference type="OrthoDB" id="47059at2759"/>
<evidence type="ECO:0000313" key="4">
    <source>
        <dbReference type="EMBL" id="KAG7345285.1"/>
    </source>
</evidence>
<dbReference type="InterPro" id="IPR048684">
    <property type="entry name" value="COG4_C"/>
</dbReference>
<gene>
    <name evidence="4" type="ORF">IV203_032816</name>
</gene>
<organism evidence="4 5">
    <name type="scientific">Nitzschia inconspicua</name>
    <dbReference type="NCBI Taxonomy" id="303405"/>
    <lineage>
        <taxon>Eukaryota</taxon>
        <taxon>Sar</taxon>
        <taxon>Stramenopiles</taxon>
        <taxon>Ochrophyta</taxon>
        <taxon>Bacillariophyta</taxon>
        <taxon>Bacillariophyceae</taxon>
        <taxon>Bacillariophycidae</taxon>
        <taxon>Bacillariales</taxon>
        <taxon>Bacillariaceae</taxon>
        <taxon>Nitzschia</taxon>
    </lineage>
</organism>
<dbReference type="PANTHER" id="PTHR24016:SF0">
    <property type="entry name" value="CONSERVED OLIGOMERIC GOLGI COMPLEX SUBUNIT 4"/>
    <property type="match status" value="1"/>
</dbReference>
<keyword evidence="1" id="KW-0175">Coiled coil</keyword>
<accession>A0A9K3KLQ0</accession>
<evidence type="ECO:0000256" key="1">
    <source>
        <dbReference type="SAM" id="Coils"/>
    </source>
</evidence>
<reference evidence="4" key="2">
    <citation type="submission" date="2021-04" db="EMBL/GenBank/DDBJ databases">
        <authorList>
            <person name="Podell S."/>
        </authorList>
    </citation>
    <scope>NUCLEOTIDE SEQUENCE</scope>
    <source>
        <strain evidence="4">Hildebrandi</strain>
    </source>
</reference>
<protein>
    <submittedName>
        <fullName evidence="4">COG4 transport protein</fullName>
    </submittedName>
</protein>
<evidence type="ECO:0000256" key="2">
    <source>
        <dbReference type="SAM" id="MobiDB-lite"/>
    </source>
</evidence>
<reference evidence="4" key="1">
    <citation type="journal article" date="2021" name="Sci. Rep.">
        <title>Diploid genomic architecture of Nitzschia inconspicua, an elite biomass production diatom.</title>
        <authorList>
            <person name="Oliver A."/>
            <person name="Podell S."/>
            <person name="Pinowska A."/>
            <person name="Traller J.C."/>
            <person name="Smith S.R."/>
            <person name="McClure R."/>
            <person name="Beliaev A."/>
            <person name="Bohutskyi P."/>
            <person name="Hill E.A."/>
            <person name="Rabines A."/>
            <person name="Zheng H."/>
            <person name="Allen L.Z."/>
            <person name="Kuo A."/>
            <person name="Grigoriev I.V."/>
            <person name="Allen A.E."/>
            <person name="Hazlebeck D."/>
            <person name="Allen E.E."/>
        </authorList>
    </citation>
    <scope>NUCLEOTIDE SEQUENCE</scope>
    <source>
        <strain evidence="4">Hildebrandi</strain>
    </source>
</reference>
<proteinExistence type="predicted"/>
<evidence type="ECO:0000259" key="3">
    <source>
        <dbReference type="SMART" id="SM00762"/>
    </source>
</evidence>
<dbReference type="Pfam" id="PF08318">
    <property type="entry name" value="COG4_m"/>
    <property type="match status" value="1"/>
</dbReference>
<dbReference type="PANTHER" id="PTHR24016">
    <property type="entry name" value="CONSERVED OLIGOMERIC GOLGI COMPLEX SUBUNIT 4"/>
    <property type="match status" value="1"/>
</dbReference>
<feature type="compositionally biased region" description="Basic and acidic residues" evidence="2">
    <location>
        <begin position="452"/>
        <end position="472"/>
    </location>
</feature>
<dbReference type="Proteomes" id="UP000693970">
    <property type="component" value="Unassembled WGS sequence"/>
</dbReference>
<evidence type="ECO:0000313" key="5">
    <source>
        <dbReference type="Proteomes" id="UP000693970"/>
    </source>
</evidence>
<feature type="domain" description="COG4 transport protein middle alpha-helical bundle" evidence="3">
    <location>
        <begin position="184"/>
        <end position="586"/>
    </location>
</feature>
<sequence>MSADVATNARPNNNNVPKTMVDALEYDDPVAALMALSLNSKERARTMSAQLQQEFTSVPLAENLPDLLKRLPNTQDADSHPVATAIACSDSILHSLTKIASGGSQASQEIIQLEQEKRDLEEHAQDVETALILRKASDVAAQSLSAQRYEQASAAIHDYVNLQKKQRLTDRAQAYAGEYTVTQLESSKKALRATLLQEYQEAVQASNLQTLGKLTPLLQMVEYEKEAVALYLRFLKGILTQELQRAATAPPPNNAKQNKGPPPPFVPMARVYNCAVTILRHHLPMVSHCLYRADGDAAVVQLVNVQVEQAVLPLFGNYLSTRQLARCSRNAQSIYGILESRYTSGTAGGASGSALDYLGAAGAELAGGSSSSVDAVDDAGFSTQVGSLADVDASLEEAALCLQHAESYTRFIQHTVREVNKARALRFQVEQEEKRVERERREWSTGMSSSDADSKSKSKNTDDSNDETEYKPLEILPAHTQLQETVAEVGGYYSAIESCLFLASMQRAFSVSPEDPQQYSALGIASDKPVGGALQTSVVEASLYAARRGTQRAFATGHSGTASAVANQFAECLRGVLVQYLIIRAEENGVNPLKPGEGLLTGSSGIFGAASFGLAGRQAHHTVMGGQKNVAEERLRQEEIKKKISWACATLNDLEVASHHTSGLEKLLGQSVAQGFPPNTHETEQLKMCVKSFGPVSEAFKMAADQSVESLVSVLKPRIRAIVTDAVGGDHVGSHAAAGFSSVIGGGGIAKPSADRHAVRMNYDLNEEAHQLLEVSESYISRLCSSLDELIVPLRQYLAPRLADSLVLGVLATVAKRLEVSLKKCRFTALGALSMDSDIRDLVNYTKDRLCSNELHSNVALYRACTSLARLVQVAKLMNLDDLEDVLDLISSSKRKGNWDLKMEDSKSYLSLRVEFDSERVTQLLRVADEE</sequence>
<feature type="region of interest" description="Disordered" evidence="2">
    <location>
        <begin position="431"/>
        <end position="472"/>
    </location>
</feature>
<dbReference type="AlphaFoldDB" id="A0A9K3KLQ0"/>